<comment type="caution">
    <text evidence="2">The sequence shown here is derived from an EMBL/GenBank/DDBJ whole genome shotgun (WGS) entry which is preliminary data.</text>
</comment>
<organism evidence="2 3">
    <name type="scientific">Haemaphysalis longicornis</name>
    <name type="common">Bush tick</name>
    <dbReference type="NCBI Taxonomy" id="44386"/>
    <lineage>
        <taxon>Eukaryota</taxon>
        <taxon>Metazoa</taxon>
        <taxon>Ecdysozoa</taxon>
        <taxon>Arthropoda</taxon>
        <taxon>Chelicerata</taxon>
        <taxon>Arachnida</taxon>
        <taxon>Acari</taxon>
        <taxon>Parasitiformes</taxon>
        <taxon>Ixodida</taxon>
        <taxon>Ixodoidea</taxon>
        <taxon>Ixodidae</taxon>
        <taxon>Haemaphysalinae</taxon>
        <taxon>Haemaphysalis</taxon>
    </lineage>
</organism>
<protein>
    <submittedName>
        <fullName evidence="2">Uncharacterized protein</fullName>
    </submittedName>
</protein>
<evidence type="ECO:0000256" key="1">
    <source>
        <dbReference type="SAM" id="Phobius"/>
    </source>
</evidence>
<proteinExistence type="predicted"/>
<dbReference type="VEuPathDB" id="VectorBase:HLOH_049596"/>
<keyword evidence="1" id="KW-1133">Transmembrane helix</keyword>
<feature type="transmembrane region" description="Helical" evidence="1">
    <location>
        <begin position="160"/>
        <end position="178"/>
    </location>
</feature>
<sequence length="186" mass="20224">MTHSWGKDLDTVLPLKGEDNGVPFYASLSSSATISYEDGRHKILPLLFVRVDDHDDADVTTGISTSGHISCSKASTQKKKKKERTPSKGTQPILFHAVCHSGGDTRLWVLCRHDGFAIPAQDAVDGEPLGEDVRLELQRLRPATPGAQELWTARFVQGRSGAAAVLLLLLTLLLLLLLDQGRSSQT</sequence>
<dbReference type="AlphaFoldDB" id="A0A9J6GKN5"/>
<gene>
    <name evidence="2" type="ORF">HPB48_007221</name>
</gene>
<keyword evidence="3" id="KW-1185">Reference proteome</keyword>
<accession>A0A9J6GKN5</accession>
<keyword evidence="1" id="KW-0472">Membrane</keyword>
<reference evidence="2 3" key="1">
    <citation type="journal article" date="2020" name="Cell">
        <title>Large-Scale Comparative Analyses of Tick Genomes Elucidate Their Genetic Diversity and Vector Capacities.</title>
        <authorList>
            <consortium name="Tick Genome and Microbiome Consortium (TIGMIC)"/>
            <person name="Jia N."/>
            <person name="Wang J."/>
            <person name="Shi W."/>
            <person name="Du L."/>
            <person name="Sun Y."/>
            <person name="Zhan W."/>
            <person name="Jiang J.F."/>
            <person name="Wang Q."/>
            <person name="Zhang B."/>
            <person name="Ji P."/>
            <person name="Bell-Sakyi L."/>
            <person name="Cui X.M."/>
            <person name="Yuan T.T."/>
            <person name="Jiang B.G."/>
            <person name="Yang W.F."/>
            <person name="Lam T.T."/>
            <person name="Chang Q.C."/>
            <person name="Ding S.J."/>
            <person name="Wang X.J."/>
            <person name="Zhu J.G."/>
            <person name="Ruan X.D."/>
            <person name="Zhao L."/>
            <person name="Wei J.T."/>
            <person name="Ye R.Z."/>
            <person name="Que T.C."/>
            <person name="Du C.H."/>
            <person name="Zhou Y.H."/>
            <person name="Cheng J.X."/>
            <person name="Dai P.F."/>
            <person name="Guo W.B."/>
            <person name="Han X.H."/>
            <person name="Huang E.J."/>
            <person name="Li L.F."/>
            <person name="Wei W."/>
            <person name="Gao Y.C."/>
            <person name="Liu J.Z."/>
            <person name="Shao H.Z."/>
            <person name="Wang X."/>
            <person name="Wang C.C."/>
            <person name="Yang T.C."/>
            <person name="Huo Q.B."/>
            <person name="Li W."/>
            <person name="Chen H.Y."/>
            <person name="Chen S.E."/>
            <person name="Zhou L.G."/>
            <person name="Ni X.B."/>
            <person name="Tian J.H."/>
            <person name="Sheng Y."/>
            <person name="Liu T."/>
            <person name="Pan Y.S."/>
            <person name="Xia L.Y."/>
            <person name="Li J."/>
            <person name="Zhao F."/>
            <person name="Cao W.C."/>
        </authorList>
    </citation>
    <scope>NUCLEOTIDE SEQUENCE [LARGE SCALE GENOMIC DNA]</scope>
    <source>
        <strain evidence="2">HaeL-2018</strain>
    </source>
</reference>
<evidence type="ECO:0000313" key="3">
    <source>
        <dbReference type="Proteomes" id="UP000821853"/>
    </source>
</evidence>
<name>A0A9J6GKN5_HAELO</name>
<dbReference type="EMBL" id="JABSTR010000007">
    <property type="protein sequence ID" value="KAH9375135.1"/>
    <property type="molecule type" value="Genomic_DNA"/>
</dbReference>
<keyword evidence="1" id="KW-0812">Transmembrane</keyword>
<evidence type="ECO:0000313" key="2">
    <source>
        <dbReference type="EMBL" id="KAH9375135.1"/>
    </source>
</evidence>
<dbReference type="Proteomes" id="UP000821853">
    <property type="component" value="Chromosome 5"/>
</dbReference>